<keyword evidence="1" id="KW-0812">Transmembrane</keyword>
<gene>
    <name evidence="2" type="ORF">FN924_15905</name>
</gene>
<proteinExistence type="predicted"/>
<evidence type="ECO:0000313" key="3">
    <source>
        <dbReference type="Proteomes" id="UP000315215"/>
    </source>
</evidence>
<dbReference type="EMBL" id="CP041666">
    <property type="protein sequence ID" value="QDP41526.1"/>
    <property type="molecule type" value="Genomic_DNA"/>
</dbReference>
<evidence type="ECO:0000313" key="2">
    <source>
        <dbReference type="EMBL" id="QDP41526.1"/>
    </source>
</evidence>
<protein>
    <submittedName>
        <fullName evidence="2">Uncharacterized protein</fullName>
    </submittedName>
</protein>
<feature type="transmembrane region" description="Helical" evidence="1">
    <location>
        <begin position="37"/>
        <end position="61"/>
    </location>
</feature>
<keyword evidence="3" id="KW-1185">Reference proteome</keyword>
<dbReference type="KEGG" id="aqt:FN924_15905"/>
<keyword evidence="1" id="KW-0472">Membrane</keyword>
<reference evidence="2 3" key="1">
    <citation type="submission" date="2019-07" db="EMBL/GenBank/DDBJ databases">
        <authorList>
            <person name="Li J."/>
        </authorList>
    </citation>
    <scope>NUCLEOTIDE SEQUENCE [LARGE SCALE GENOMIC DNA]</scope>
    <source>
        <strain evidence="2 3">TKL69</strain>
    </source>
</reference>
<sequence length="66" mass="7588">MVKIMVTMTCRWGKDMNKVFRTFKNVFLDLFSMGKGFVYGFVMVGLFIVICGALIYGVLYITNVIF</sequence>
<organism evidence="2 3">
    <name type="scientific">Radiobacillus deserti</name>
    <dbReference type="NCBI Taxonomy" id="2594883"/>
    <lineage>
        <taxon>Bacteria</taxon>
        <taxon>Bacillati</taxon>
        <taxon>Bacillota</taxon>
        <taxon>Bacilli</taxon>
        <taxon>Bacillales</taxon>
        <taxon>Bacillaceae</taxon>
        <taxon>Radiobacillus</taxon>
    </lineage>
</organism>
<keyword evidence="1" id="KW-1133">Transmembrane helix</keyword>
<accession>A0A516KJF6</accession>
<dbReference type="AlphaFoldDB" id="A0A516KJF6"/>
<name>A0A516KJF6_9BACI</name>
<dbReference type="Proteomes" id="UP000315215">
    <property type="component" value="Chromosome"/>
</dbReference>
<evidence type="ECO:0000256" key="1">
    <source>
        <dbReference type="SAM" id="Phobius"/>
    </source>
</evidence>